<sequence>MRYDEDDNKGDTSDINPPTFSRSIEPLGEDIHHTHSSSPQTRLAEASAKRGGEEFSEGGRIKRPPNKFALVGVFLLACVFVIAGIVFFQTISSKLSAFTGYQAEQSAGTGETISLNLENAKGRLGEILNTLKTTFTGARESIAGVGNLASEISGLVGDVSFLQKNLISLVAQKKGEILISRLEAISSHLKKIREEESSLDDVAGALGIAVSSSTNSSYLSLKLDLLKSQKLVDTALLWLNSSSSRHIFVMFQNSSEIRPAGGFLGSYADVVIQNGNVELFDIRDINDSDKELGLKTIPPKPLQALVKNWRAADANWFFDFPRSAVTVLRFVESSTLYADIGTVFDGVVAVSPKVIESMLEIIGPVTVGEKTFTSINFLSEIQKIVQAGQAKNASLNLAAQPTYPKGILKDVGAAIFEKAASLDESGTGSFYDMALDWIQQKDVMVYLKNADLESFAGEYGASGEVYEFSRNFLGDYVALVEANIGGGKSDMFVERDMTLESQINADGTVNNRVTITLNHRGNASADWWYKVPSQLYIQLFVPPSSRLTNASGGIEKVIVSPIDYKKNGYLENPLVSEIEANTEKIFSYPIVSSHKELGKKVFSMWAKLKPGEKRQIVFSYTHRLFLPPADGQIYSFVFEKQAGTQRKYAFDISAPPGFAFKENNLPVFKYVDDPPGRLIINLTLKKA</sequence>
<evidence type="ECO:0000256" key="2">
    <source>
        <dbReference type="SAM" id="Phobius"/>
    </source>
</evidence>
<protein>
    <recommendedName>
        <fullName evidence="5">DUF4012 domain-containing protein</fullName>
    </recommendedName>
</protein>
<evidence type="ECO:0000313" key="4">
    <source>
        <dbReference type="Proteomes" id="UP000179106"/>
    </source>
</evidence>
<name>A0A1G2GVZ0_9BACT</name>
<feature type="transmembrane region" description="Helical" evidence="2">
    <location>
        <begin position="68"/>
        <end position="88"/>
    </location>
</feature>
<dbReference type="EMBL" id="MHNW01000007">
    <property type="protein sequence ID" value="OGZ54376.1"/>
    <property type="molecule type" value="Genomic_DNA"/>
</dbReference>
<dbReference type="Pfam" id="PF13196">
    <property type="entry name" value="DUF4012"/>
    <property type="match status" value="1"/>
</dbReference>
<keyword evidence="2" id="KW-1133">Transmembrane helix</keyword>
<dbReference type="STRING" id="1802126.A3B25_01785"/>
<accession>A0A1G2GVZ0</accession>
<comment type="caution">
    <text evidence="3">The sequence shown here is derived from an EMBL/GenBank/DDBJ whole genome shotgun (WGS) entry which is preliminary data.</text>
</comment>
<keyword evidence="2" id="KW-0812">Transmembrane</keyword>
<reference evidence="3 4" key="1">
    <citation type="journal article" date="2016" name="Nat. Commun.">
        <title>Thousands of microbial genomes shed light on interconnected biogeochemical processes in an aquifer system.</title>
        <authorList>
            <person name="Anantharaman K."/>
            <person name="Brown C.T."/>
            <person name="Hug L.A."/>
            <person name="Sharon I."/>
            <person name="Castelle C.J."/>
            <person name="Probst A.J."/>
            <person name="Thomas B.C."/>
            <person name="Singh A."/>
            <person name="Wilkins M.J."/>
            <person name="Karaoz U."/>
            <person name="Brodie E.L."/>
            <person name="Williams K.H."/>
            <person name="Hubbard S.S."/>
            <person name="Banfield J.F."/>
        </authorList>
    </citation>
    <scope>NUCLEOTIDE SEQUENCE [LARGE SCALE GENOMIC DNA]</scope>
</reference>
<dbReference type="AlphaFoldDB" id="A0A1G2GVZ0"/>
<evidence type="ECO:0000313" key="3">
    <source>
        <dbReference type="EMBL" id="OGZ54376.1"/>
    </source>
</evidence>
<feature type="compositionally biased region" description="Polar residues" evidence="1">
    <location>
        <begin position="13"/>
        <end position="22"/>
    </location>
</feature>
<feature type="compositionally biased region" description="Basic and acidic residues" evidence="1">
    <location>
        <begin position="47"/>
        <end position="59"/>
    </location>
</feature>
<dbReference type="Proteomes" id="UP000179106">
    <property type="component" value="Unassembled WGS sequence"/>
</dbReference>
<feature type="region of interest" description="Disordered" evidence="1">
    <location>
        <begin position="1"/>
        <end position="59"/>
    </location>
</feature>
<evidence type="ECO:0000256" key="1">
    <source>
        <dbReference type="SAM" id="MobiDB-lite"/>
    </source>
</evidence>
<evidence type="ECO:0008006" key="5">
    <source>
        <dbReference type="Google" id="ProtNLM"/>
    </source>
</evidence>
<dbReference type="InterPro" id="IPR025101">
    <property type="entry name" value="DUF4012"/>
</dbReference>
<organism evidence="3 4">
    <name type="scientific">Candidatus Ryanbacteria bacterium RIFCSPLOWO2_01_FULL_48_26</name>
    <dbReference type="NCBI Taxonomy" id="1802126"/>
    <lineage>
        <taxon>Bacteria</taxon>
        <taxon>Candidatus Ryaniibacteriota</taxon>
    </lineage>
</organism>
<proteinExistence type="predicted"/>
<keyword evidence="2" id="KW-0472">Membrane</keyword>
<gene>
    <name evidence="3" type="ORF">A3B25_01785</name>
</gene>